<dbReference type="Pfam" id="PF01827">
    <property type="entry name" value="FTH"/>
    <property type="match status" value="1"/>
</dbReference>
<gene>
    <name evidence="2" type="ORF">GCK72_021744</name>
</gene>
<dbReference type="GeneID" id="78777330"/>
<dbReference type="AlphaFoldDB" id="A0A6A5GKW8"/>
<evidence type="ECO:0000259" key="1">
    <source>
        <dbReference type="Pfam" id="PF01827"/>
    </source>
</evidence>
<dbReference type="KEGG" id="crq:GCK72_021744"/>
<dbReference type="CTD" id="78777330"/>
<feature type="domain" description="DUF38" evidence="1">
    <location>
        <begin position="10"/>
        <end position="72"/>
    </location>
</feature>
<organism evidence="2 3">
    <name type="scientific">Caenorhabditis remanei</name>
    <name type="common">Caenorhabditis vulgaris</name>
    <dbReference type="NCBI Taxonomy" id="31234"/>
    <lineage>
        <taxon>Eukaryota</taxon>
        <taxon>Metazoa</taxon>
        <taxon>Ecdysozoa</taxon>
        <taxon>Nematoda</taxon>
        <taxon>Chromadorea</taxon>
        <taxon>Rhabditida</taxon>
        <taxon>Rhabditina</taxon>
        <taxon>Rhabditomorpha</taxon>
        <taxon>Rhabditoidea</taxon>
        <taxon>Rhabditidae</taxon>
        <taxon>Peloderinae</taxon>
        <taxon>Caenorhabditis</taxon>
    </lineage>
</organism>
<reference evidence="2 3" key="1">
    <citation type="submission" date="2019-12" db="EMBL/GenBank/DDBJ databases">
        <title>Chromosome-level assembly of the Caenorhabditis remanei genome.</title>
        <authorList>
            <person name="Teterina A.A."/>
            <person name="Willis J.H."/>
            <person name="Phillips P.C."/>
        </authorList>
    </citation>
    <scope>NUCLEOTIDE SEQUENCE [LARGE SCALE GENOMIC DNA]</scope>
    <source>
        <strain evidence="2 3">PX506</strain>
        <tissue evidence="2">Whole organism</tissue>
    </source>
</reference>
<name>A0A6A5GKW8_CAERE</name>
<proteinExistence type="predicted"/>
<dbReference type="InterPro" id="IPR002900">
    <property type="entry name" value="DUF38/FTH_CAE_spp"/>
</dbReference>
<sequence length="131" mass="14793">MSRLNNLGFAELEQWRQAEELDIRGDPGFSFMPSCMAHFRVIWKTRLTETDLIHLKQAFTTNPSLSPCTVIADIMPRVPLTTTLKSYIPDDTPDGPARFPIAENSENNLAVVIDIRENGVTVRIETNEAVY</sequence>
<dbReference type="Proteomes" id="UP000483820">
    <property type="component" value="Chromosome V"/>
</dbReference>
<evidence type="ECO:0000313" key="2">
    <source>
        <dbReference type="EMBL" id="KAF1755175.1"/>
    </source>
</evidence>
<dbReference type="RefSeq" id="XP_053583386.1">
    <property type="nucleotide sequence ID" value="XM_053734473.1"/>
</dbReference>
<protein>
    <recommendedName>
        <fullName evidence="1">DUF38 domain-containing protein</fullName>
    </recommendedName>
</protein>
<evidence type="ECO:0000313" key="3">
    <source>
        <dbReference type="Proteomes" id="UP000483820"/>
    </source>
</evidence>
<accession>A0A6A5GKW8</accession>
<comment type="caution">
    <text evidence="2">The sequence shown here is derived from an EMBL/GenBank/DDBJ whole genome shotgun (WGS) entry which is preliminary data.</text>
</comment>
<dbReference type="EMBL" id="WUAV01000005">
    <property type="protein sequence ID" value="KAF1755175.1"/>
    <property type="molecule type" value="Genomic_DNA"/>
</dbReference>